<keyword evidence="3" id="KW-0223">Dioxygenase</keyword>
<sequence>MKVLNFRSICKQREMESKDHLNKFKVGSVPTLYYIPDFISDPDKKLLLNKPHQDGPAYFPVVAILSLGSPVVMDFTPHSTLADTTSNIQETSHGNLQNYPPFSITLMPRSLLVFKDTTYSGHGCTWIPVIENLQFTMSIAITSMRQTQFYHLSYCVLFI</sequence>
<keyword evidence="7" id="KW-1185">Reference proteome</keyword>
<dbReference type="AlphaFoldDB" id="A0AA35ZQ82"/>
<keyword evidence="2" id="KW-0479">Metal-binding</keyword>
<comment type="similarity">
    <text evidence="1">Belongs to the alkB family.</text>
</comment>
<dbReference type="GO" id="GO:0005634">
    <property type="term" value="C:nucleus"/>
    <property type="evidence" value="ECO:0007669"/>
    <property type="project" value="TreeGrafter"/>
</dbReference>
<evidence type="ECO:0000256" key="1">
    <source>
        <dbReference type="ARBA" id="ARBA00007879"/>
    </source>
</evidence>
<dbReference type="Proteomes" id="UP001177003">
    <property type="component" value="Chromosome 8"/>
</dbReference>
<organism evidence="6 7">
    <name type="scientific">Lactuca saligna</name>
    <name type="common">Willowleaf lettuce</name>
    <dbReference type="NCBI Taxonomy" id="75948"/>
    <lineage>
        <taxon>Eukaryota</taxon>
        <taxon>Viridiplantae</taxon>
        <taxon>Streptophyta</taxon>
        <taxon>Embryophyta</taxon>
        <taxon>Tracheophyta</taxon>
        <taxon>Spermatophyta</taxon>
        <taxon>Magnoliopsida</taxon>
        <taxon>eudicotyledons</taxon>
        <taxon>Gunneridae</taxon>
        <taxon>Pentapetalae</taxon>
        <taxon>asterids</taxon>
        <taxon>campanulids</taxon>
        <taxon>Asterales</taxon>
        <taxon>Asteraceae</taxon>
        <taxon>Cichorioideae</taxon>
        <taxon>Cichorieae</taxon>
        <taxon>Lactucinae</taxon>
        <taxon>Lactuca</taxon>
    </lineage>
</organism>
<keyword evidence="4" id="KW-0560">Oxidoreductase</keyword>
<evidence type="ECO:0000256" key="5">
    <source>
        <dbReference type="ARBA" id="ARBA00023004"/>
    </source>
</evidence>
<reference evidence="6" key="1">
    <citation type="submission" date="2023-04" db="EMBL/GenBank/DDBJ databases">
        <authorList>
            <person name="Vijverberg K."/>
            <person name="Xiong W."/>
            <person name="Schranz E."/>
        </authorList>
    </citation>
    <scope>NUCLEOTIDE SEQUENCE</scope>
</reference>
<evidence type="ECO:0000313" key="6">
    <source>
        <dbReference type="EMBL" id="CAI9295922.1"/>
    </source>
</evidence>
<evidence type="ECO:0000313" key="7">
    <source>
        <dbReference type="Proteomes" id="UP001177003"/>
    </source>
</evidence>
<dbReference type="GO" id="GO:0046872">
    <property type="term" value="F:metal ion binding"/>
    <property type="evidence" value="ECO:0007669"/>
    <property type="project" value="UniProtKB-KW"/>
</dbReference>
<gene>
    <name evidence="6" type="ORF">LSALG_LOCUS34839</name>
</gene>
<name>A0AA35ZQ82_LACSI</name>
<accession>A0AA35ZQ82</accession>
<evidence type="ECO:0000256" key="4">
    <source>
        <dbReference type="ARBA" id="ARBA00023002"/>
    </source>
</evidence>
<evidence type="ECO:0000256" key="2">
    <source>
        <dbReference type="ARBA" id="ARBA00022723"/>
    </source>
</evidence>
<evidence type="ECO:0000256" key="3">
    <source>
        <dbReference type="ARBA" id="ARBA00022964"/>
    </source>
</evidence>
<proteinExistence type="inferred from homology"/>
<keyword evidence="5" id="KW-0408">Iron</keyword>
<dbReference type="PANTHER" id="PTHR46030">
    <property type="entry name" value="ALPHA-KETOGLUTARATE-DEPENDENT DIOXYGENASE ALKB HOMOLOG 6"/>
    <property type="match status" value="1"/>
</dbReference>
<dbReference type="SUPFAM" id="SSF51197">
    <property type="entry name" value="Clavaminate synthase-like"/>
    <property type="match status" value="1"/>
</dbReference>
<dbReference type="Gene3D" id="2.60.120.1520">
    <property type="match status" value="1"/>
</dbReference>
<protein>
    <submittedName>
        <fullName evidence="6">Uncharacterized protein</fullName>
    </submittedName>
</protein>
<dbReference type="InterPro" id="IPR032862">
    <property type="entry name" value="ALKBH6"/>
</dbReference>
<dbReference type="EMBL" id="OX465084">
    <property type="protein sequence ID" value="CAI9295922.1"/>
    <property type="molecule type" value="Genomic_DNA"/>
</dbReference>
<dbReference type="GO" id="GO:0051213">
    <property type="term" value="F:dioxygenase activity"/>
    <property type="evidence" value="ECO:0007669"/>
    <property type="project" value="UniProtKB-KW"/>
</dbReference>
<dbReference type="PANTHER" id="PTHR46030:SF1">
    <property type="entry name" value="ALPHA-KETOGLUTARATE-DEPENDENT DIOXYGENASE ALKB HOMOLOG 6"/>
    <property type="match status" value="1"/>
</dbReference>